<dbReference type="SUPFAM" id="SSF51905">
    <property type="entry name" value="FAD/NAD(P)-binding domain"/>
    <property type="match status" value="1"/>
</dbReference>
<proteinExistence type="predicted"/>
<dbReference type="InterPro" id="IPR036188">
    <property type="entry name" value="FAD/NAD-bd_sf"/>
</dbReference>
<keyword evidence="5" id="KW-1185">Reference proteome</keyword>
<dbReference type="Gene3D" id="3.50.50.60">
    <property type="entry name" value="FAD/NAD(P)-binding domain"/>
    <property type="match status" value="3"/>
</dbReference>
<dbReference type="Proteomes" id="UP000711614">
    <property type="component" value="Unassembled WGS sequence"/>
</dbReference>
<dbReference type="PRINTS" id="PR00368">
    <property type="entry name" value="FADPNR"/>
</dbReference>
<gene>
    <name evidence="4" type="ORF">JOF48_001628</name>
</gene>
<comment type="caution">
    <text evidence="4">The sequence shown here is derived from an EMBL/GenBank/DDBJ whole genome shotgun (WGS) entry which is preliminary data.</text>
</comment>
<dbReference type="InterPro" id="IPR051691">
    <property type="entry name" value="Metab_Enz_Cyan_OpOx_G3PDH"/>
</dbReference>
<sequence>MKNETGADPEMAFDVAVVGAGPAGLAAAVHAGDCGLAVVLIDAGQQPGGQFWRHRDEEVHGASGTPAEGAGDEGGAEEGAGHHDWKTFTELRSRLYAHETSGRVRYLRGTQLWLLDTPAPDGTRVLQLSPVLEVPADGTPAAEAAPGSVRAGRLVLCPGGYDRQLPVPGWELPGVMAAGGVQALLKGSMVVPGGTGVVGGTGPFLLPVAAGLARAGVKVAAVCEANSPTGWLRNLRGAVRAPEKVPEGVEYAAVLARHRIPYRTRTAVTEIHGTDRVEAVTLSKLTPDGAVVAGSGRRVPCDFVALGWGFTPSLELVLAAGAATALDVDGSLVAVVDDRLNSSVPGVSVAGEATGIGGAAMAVVEGELAALSAAAARGGESPDLPGRIARLQRERARLRAFAVAMHRANPVPARWTGWLTPDTIVCRCEEASYGDLCNAHAELGADDARSLKSYARPGMGWCQGRVCGFATTSIAADLAGRGPTAEDLQAMSKRTLAAPVSLGRLAALTDSGMELPHGAAGESP</sequence>
<evidence type="ECO:0000256" key="2">
    <source>
        <dbReference type="SAM" id="MobiDB-lite"/>
    </source>
</evidence>
<evidence type="ECO:0000313" key="4">
    <source>
        <dbReference type="EMBL" id="MBP2412829.1"/>
    </source>
</evidence>
<dbReference type="PANTHER" id="PTHR42949:SF3">
    <property type="entry name" value="ANAEROBIC GLYCEROL-3-PHOSPHATE DEHYDROGENASE SUBUNIT B"/>
    <property type="match status" value="1"/>
</dbReference>
<protein>
    <submittedName>
        <fullName evidence="4">NADP-dependent aldehyde dehydrogenase</fullName>
        <ecNumber evidence="4">1.2.1.4</ecNumber>
    </submittedName>
</protein>
<dbReference type="PRINTS" id="PR00411">
    <property type="entry name" value="PNDRDTASEI"/>
</dbReference>
<evidence type="ECO:0000313" key="5">
    <source>
        <dbReference type="Proteomes" id="UP000711614"/>
    </source>
</evidence>
<dbReference type="InterPro" id="IPR017224">
    <property type="entry name" value="Opine_Oxase_asu/HCN_bsu"/>
</dbReference>
<dbReference type="Pfam" id="PF07992">
    <property type="entry name" value="Pyr_redox_2"/>
    <property type="match status" value="1"/>
</dbReference>
<dbReference type="GO" id="GO:0033721">
    <property type="term" value="F:aldehyde dehydrogenase (NADP+) activity"/>
    <property type="evidence" value="ECO:0007669"/>
    <property type="project" value="UniProtKB-EC"/>
</dbReference>
<reference evidence="4 5" key="1">
    <citation type="submission" date="2021-03" db="EMBL/GenBank/DDBJ databases">
        <title>Sequencing the genomes of 1000 actinobacteria strains.</title>
        <authorList>
            <person name="Klenk H.-P."/>
        </authorList>
    </citation>
    <scope>NUCLEOTIDE SEQUENCE [LARGE SCALE GENOMIC DNA]</scope>
    <source>
        <strain evidence="4 5">DSM 16005</strain>
    </source>
</reference>
<dbReference type="Gene3D" id="1.10.10.1100">
    <property type="entry name" value="BFD-like [2Fe-2S]-binding domain"/>
    <property type="match status" value="1"/>
</dbReference>
<dbReference type="EMBL" id="JAGIOI010000001">
    <property type="protein sequence ID" value="MBP2412829.1"/>
    <property type="molecule type" value="Genomic_DNA"/>
</dbReference>
<dbReference type="InterPro" id="IPR023753">
    <property type="entry name" value="FAD/NAD-binding_dom"/>
</dbReference>
<dbReference type="EC" id="1.2.1.4" evidence="4"/>
<dbReference type="PIRSF" id="PIRSF037495">
    <property type="entry name" value="Opine_OX_OoxA/HcnB"/>
    <property type="match status" value="1"/>
</dbReference>
<organism evidence="4 5">
    <name type="scientific">Arthrobacter stackebrandtii</name>
    <dbReference type="NCBI Taxonomy" id="272161"/>
    <lineage>
        <taxon>Bacteria</taxon>
        <taxon>Bacillati</taxon>
        <taxon>Actinomycetota</taxon>
        <taxon>Actinomycetes</taxon>
        <taxon>Micrococcales</taxon>
        <taxon>Micrococcaceae</taxon>
        <taxon>Arthrobacter</taxon>
    </lineage>
</organism>
<dbReference type="PANTHER" id="PTHR42949">
    <property type="entry name" value="ANAEROBIC GLYCEROL-3-PHOSPHATE DEHYDROGENASE SUBUNIT B"/>
    <property type="match status" value="1"/>
</dbReference>
<keyword evidence="1 4" id="KW-0560">Oxidoreductase</keyword>
<feature type="region of interest" description="Disordered" evidence="2">
    <location>
        <begin position="58"/>
        <end position="83"/>
    </location>
</feature>
<dbReference type="InterPro" id="IPR041854">
    <property type="entry name" value="BFD-like_2Fe2S-bd_dom_sf"/>
</dbReference>
<feature type="domain" description="FAD/NAD(P)-binding" evidence="3">
    <location>
        <begin position="13"/>
        <end position="365"/>
    </location>
</feature>
<evidence type="ECO:0000259" key="3">
    <source>
        <dbReference type="Pfam" id="PF07992"/>
    </source>
</evidence>
<accession>A0ABS4YVS5</accession>
<name>A0ABS4YVS5_9MICC</name>
<dbReference type="RefSeq" id="WP_245346454.1">
    <property type="nucleotide sequence ID" value="NZ_JAGIOI010000001.1"/>
</dbReference>
<evidence type="ECO:0000256" key="1">
    <source>
        <dbReference type="ARBA" id="ARBA00023002"/>
    </source>
</evidence>